<evidence type="ECO:0000313" key="3">
    <source>
        <dbReference type="Proteomes" id="UP000256486"/>
    </source>
</evidence>
<comment type="caution">
    <text evidence="2">The sequence shown here is derived from an EMBL/GenBank/DDBJ whole genome shotgun (WGS) entry which is preliminary data.</text>
</comment>
<proteinExistence type="predicted"/>
<name>A0A3E0VQ84_9MICO</name>
<feature type="compositionally biased region" description="Low complexity" evidence="1">
    <location>
        <begin position="241"/>
        <end position="252"/>
    </location>
</feature>
<feature type="region of interest" description="Disordered" evidence="1">
    <location>
        <begin position="228"/>
        <end position="261"/>
    </location>
</feature>
<evidence type="ECO:0000256" key="1">
    <source>
        <dbReference type="SAM" id="MobiDB-lite"/>
    </source>
</evidence>
<evidence type="ECO:0000313" key="2">
    <source>
        <dbReference type="EMBL" id="RFA11017.1"/>
    </source>
</evidence>
<dbReference type="EMBL" id="NBWZ01000001">
    <property type="protein sequence ID" value="RFA11017.1"/>
    <property type="molecule type" value="Genomic_DNA"/>
</dbReference>
<keyword evidence="3" id="KW-1185">Reference proteome</keyword>
<protein>
    <recommendedName>
        <fullName evidence="4">FHA domain-containing protein</fullName>
    </recommendedName>
</protein>
<organism evidence="2 3">
    <name type="scientific">Subtercola boreus</name>
    <dbReference type="NCBI Taxonomy" id="120213"/>
    <lineage>
        <taxon>Bacteria</taxon>
        <taxon>Bacillati</taxon>
        <taxon>Actinomycetota</taxon>
        <taxon>Actinomycetes</taxon>
        <taxon>Micrococcales</taxon>
        <taxon>Microbacteriaceae</taxon>
        <taxon>Subtercola</taxon>
    </lineage>
</organism>
<accession>A0A3E0VQ84</accession>
<gene>
    <name evidence="2" type="ORF">B7R54_00270</name>
</gene>
<dbReference type="Proteomes" id="UP000256486">
    <property type="component" value="Unassembled WGS sequence"/>
</dbReference>
<dbReference type="AlphaFoldDB" id="A0A3E0VQ84"/>
<evidence type="ECO:0008006" key="4">
    <source>
        <dbReference type="Google" id="ProtNLM"/>
    </source>
</evidence>
<reference evidence="2 3" key="1">
    <citation type="submission" date="2017-04" db="EMBL/GenBank/DDBJ databases">
        <title>Comparative genome analysis of Subtercola boreus.</title>
        <authorList>
            <person name="Cho Y.-J."/>
            <person name="Cho A."/>
            <person name="Kim O.-S."/>
            <person name="Lee J.-I."/>
        </authorList>
    </citation>
    <scope>NUCLEOTIDE SEQUENCE [LARGE SCALE GENOMIC DNA]</scope>
    <source>
        <strain evidence="2 3">K300</strain>
    </source>
</reference>
<sequence>MPGDGNQASVEYCGEWYRLDPATAFTVGRDADLDIDDNQYLHRQFLQITFSDGLWWLNNVGSRLSASMSDSAGGVQAWLAPGARLPIVFRLTTVVFTAGPTSYEFAVHTSLPPFIDTSTTPDGDGATTFGAIAFTSTQRLLILALAEPMLKRDGSGTSEIPSSAAAAERLGWALSRFNRKLDNVCDKLARSGVDGLRGGVGALATNRRARLVEYAVLSRIVTRDQLPLLDQPQDASERAAPRASVAQPAASQTPTDRNARL</sequence>